<dbReference type="GO" id="GO:0005524">
    <property type="term" value="F:ATP binding"/>
    <property type="evidence" value="ECO:0007669"/>
    <property type="project" value="UniProtKB-KW"/>
</dbReference>
<evidence type="ECO:0000256" key="10">
    <source>
        <dbReference type="ARBA" id="ARBA00022840"/>
    </source>
</evidence>
<dbReference type="EMBL" id="CADEBD010000299">
    <property type="protein sequence ID" value="CAB3235222.1"/>
    <property type="molecule type" value="Genomic_DNA"/>
</dbReference>
<evidence type="ECO:0000256" key="28">
    <source>
        <dbReference type="ARBA" id="ARBA00048663"/>
    </source>
</evidence>
<evidence type="ECO:0000256" key="2">
    <source>
        <dbReference type="ARBA" id="ARBA00004569"/>
    </source>
</evidence>
<dbReference type="GO" id="GO:0001729">
    <property type="term" value="F:ceramide kinase activity"/>
    <property type="evidence" value="ECO:0007669"/>
    <property type="project" value="UniProtKB-EC"/>
</dbReference>
<comment type="subcellular location">
    <subcellularLocation>
        <location evidence="3">Mitochondrion inner membrane</location>
        <topology evidence="3">Peripheral membrane protein</topology>
    </subcellularLocation>
    <subcellularLocation>
        <location evidence="2">Mitochondrion intermembrane space</location>
    </subcellularLocation>
</comment>
<evidence type="ECO:0000256" key="18">
    <source>
        <dbReference type="ARBA" id="ARBA00024512"/>
    </source>
</evidence>
<keyword evidence="10" id="KW-0067">ATP-binding</keyword>
<comment type="catalytic activity">
    <reaction evidence="27">
        <text>an N-acylsphing-4-enine + ATP = an N-acylsphing-4-enine 1-phosphate + ADP + H(+)</text>
        <dbReference type="Rhea" id="RHEA:17929"/>
        <dbReference type="ChEBI" id="CHEBI:15378"/>
        <dbReference type="ChEBI" id="CHEBI:30616"/>
        <dbReference type="ChEBI" id="CHEBI:52639"/>
        <dbReference type="ChEBI" id="CHEBI:57674"/>
        <dbReference type="ChEBI" id="CHEBI:456216"/>
        <dbReference type="EC" id="2.7.1.138"/>
    </reaction>
    <physiologicalReaction direction="left-to-right" evidence="27">
        <dbReference type="Rhea" id="RHEA:17930"/>
    </physiologicalReaction>
</comment>
<organism evidence="31 32">
    <name type="scientific">Arctia plantaginis</name>
    <name type="common">Wood tiger moth</name>
    <name type="synonym">Phalaena plantaginis</name>
    <dbReference type="NCBI Taxonomy" id="874455"/>
    <lineage>
        <taxon>Eukaryota</taxon>
        <taxon>Metazoa</taxon>
        <taxon>Ecdysozoa</taxon>
        <taxon>Arthropoda</taxon>
        <taxon>Hexapoda</taxon>
        <taxon>Insecta</taxon>
        <taxon>Pterygota</taxon>
        <taxon>Neoptera</taxon>
        <taxon>Endopterygota</taxon>
        <taxon>Lepidoptera</taxon>
        <taxon>Glossata</taxon>
        <taxon>Ditrysia</taxon>
        <taxon>Noctuoidea</taxon>
        <taxon>Erebidae</taxon>
        <taxon>Arctiinae</taxon>
        <taxon>Arctia</taxon>
    </lineage>
</organism>
<dbReference type="GO" id="GO:0046513">
    <property type="term" value="P:ceramide biosynthetic process"/>
    <property type="evidence" value="ECO:0007669"/>
    <property type="project" value="TreeGrafter"/>
</dbReference>
<protein>
    <recommendedName>
        <fullName evidence="24">Acylglycerol kinase, mitochondrial</fullName>
        <ecNumber evidence="5">2.7.1.107</ecNumber>
        <ecNumber evidence="22">2.7.1.138</ecNumber>
        <ecNumber evidence="23">2.7.1.94</ecNumber>
    </recommendedName>
    <alternativeName>
        <fullName evidence="25">Multiple substrate lipid kinase</fullName>
    </alternativeName>
</protein>
<dbReference type="PANTHER" id="PTHR12358">
    <property type="entry name" value="SPHINGOSINE KINASE"/>
    <property type="match status" value="1"/>
</dbReference>
<evidence type="ECO:0000256" key="15">
    <source>
        <dbReference type="ARBA" id="ARBA00023411"/>
    </source>
</evidence>
<dbReference type="OrthoDB" id="10268090at2759"/>
<keyword evidence="12" id="KW-0496">Mitochondrion</keyword>
<comment type="caution">
    <text evidence="31">The sequence shown here is derived from an EMBL/GenBank/DDBJ whole genome shotgun (WGS) entry which is preliminary data.</text>
</comment>
<feature type="domain" description="DAGKc" evidence="30">
    <location>
        <begin position="61"/>
        <end position="204"/>
    </location>
</feature>
<dbReference type="InterPro" id="IPR050187">
    <property type="entry name" value="Lipid_Phosphate_FormReg"/>
</dbReference>
<evidence type="ECO:0000313" key="31">
    <source>
        <dbReference type="EMBL" id="CAB3235222.1"/>
    </source>
</evidence>
<comment type="catalytic activity">
    <reaction evidence="19">
        <text>2-(5Z,8Z,11Z,14Z-eicosatetraenoyl)-glycerol + ATP = 2-(5Z,8Z,11Z,14Z-eicosatetraenoyl)-sn-glycero-3-phosphate + ADP + H(+)</text>
        <dbReference type="Rhea" id="RHEA:43316"/>
        <dbReference type="ChEBI" id="CHEBI:15378"/>
        <dbReference type="ChEBI" id="CHEBI:30616"/>
        <dbReference type="ChEBI" id="CHEBI:52392"/>
        <dbReference type="ChEBI" id="CHEBI:78209"/>
        <dbReference type="ChEBI" id="CHEBI:456216"/>
    </reaction>
    <physiologicalReaction direction="left-to-right" evidence="19">
        <dbReference type="Rhea" id="RHEA:43317"/>
    </physiologicalReaction>
</comment>
<dbReference type="PANTHER" id="PTHR12358:SF31">
    <property type="entry name" value="ACYLGLYCEROL KINASE, MITOCHONDRIAL"/>
    <property type="match status" value="1"/>
</dbReference>
<dbReference type="InterPro" id="IPR017438">
    <property type="entry name" value="ATP-NAD_kinase_N"/>
</dbReference>
<evidence type="ECO:0000256" key="7">
    <source>
        <dbReference type="ARBA" id="ARBA00022741"/>
    </source>
</evidence>
<evidence type="ECO:0000256" key="17">
    <source>
        <dbReference type="ARBA" id="ARBA00024505"/>
    </source>
</evidence>
<dbReference type="InterPro" id="IPR045579">
    <property type="entry name" value="AGK_C"/>
</dbReference>
<comment type="cofactor">
    <cofactor evidence="1">
        <name>Mg(2+)</name>
        <dbReference type="ChEBI" id="CHEBI:18420"/>
    </cofactor>
</comment>
<evidence type="ECO:0000256" key="22">
    <source>
        <dbReference type="ARBA" id="ARBA00026096"/>
    </source>
</evidence>
<evidence type="ECO:0000256" key="29">
    <source>
        <dbReference type="ARBA" id="ARBA00048876"/>
    </source>
</evidence>
<keyword evidence="6" id="KW-0808">Transferase</keyword>
<name>A0A8S0ZP97_ARCPL</name>
<dbReference type="GO" id="GO:0047620">
    <property type="term" value="F:acylglycerol kinase activity"/>
    <property type="evidence" value="ECO:0007669"/>
    <property type="project" value="UniProtKB-EC"/>
</dbReference>
<dbReference type="AlphaFoldDB" id="A0A8S0ZP97"/>
<evidence type="ECO:0000256" key="27">
    <source>
        <dbReference type="ARBA" id="ARBA00048034"/>
    </source>
</evidence>
<evidence type="ECO:0000256" key="21">
    <source>
        <dbReference type="ARBA" id="ARBA00025749"/>
    </source>
</evidence>
<evidence type="ECO:0000256" key="5">
    <source>
        <dbReference type="ARBA" id="ARBA00012133"/>
    </source>
</evidence>
<evidence type="ECO:0000256" key="4">
    <source>
        <dbReference type="ARBA" id="ARBA00005175"/>
    </source>
</evidence>
<keyword evidence="9" id="KW-0999">Mitochondrion inner membrane</keyword>
<keyword evidence="8" id="KW-0418">Kinase</keyword>
<evidence type="ECO:0000256" key="20">
    <source>
        <dbReference type="ARBA" id="ARBA00024636"/>
    </source>
</evidence>
<evidence type="ECO:0000256" key="9">
    <source>
        <dbReference type="ARBA" id="ARBA00022792"/>
    </source>
</evidence>
<dbReference type="Pfam" id="PF00781">
    <property type="entry name" value="DAGK_cat"/>
    <property type="match status" value="1"/>
</dbReference>
<dbReference type="InterPro" id="IPR016064">
    <property type="entry name" value="NAD/diacylglycerol_kinase_sf"/>
</dbReference>
<dbReference type="EC" id="2.7.1.138" evidence="22"/>
<dbReference type="GO" id="GO:0004143">
    <property type="term" value="F:ATP-dependent diacylglycerol kinase activity"/>
    <property type="evidence" value="ECO:0007669"/>
    <property type="project" value="UniProtKB-EC"/>
</dbReference>
<dbReference type="SMART" id="SM00046">
    <property type="entry name" value="DAGKc"/>
    <property type="match status" value="1"/>
</dbReference>
<comment type="catalytic activity">
    <reaction evidence="16">
        <text>1-(5Z,8Z,11Z,14Z-eicosatetraenoyl)-sn-glycerol + ATP = 1-(5Z,8Z,11Z,14Z-eicosatetraenoyl)-sn-glycero-3-phosphate + ADP + H(+)</text>
        <dbReference type="Rhea" id="RHEA:43328"/>
        <dbReference type="ChEBI" id="CHEBI:15378"/>
        <dbReference type="ChEBI" id="CHEBI:30616"/>
        <dbReference type="ChEBI" id="CHEBI:34071"/>
        <dbReference type="ChEBI" id="CHEBI:74938"/>
        <dbReference type="ChEBI" id="CHEBI:456216"/>
    </reaction>
    <physiologicalReaction direction="left-to-right" evidence="16">
        <dbReference type="Rhea" id="RHEA:43329"/>
    </physiologicalReaction>
</comment>
<comment type="catalytic activity">
    <reaction evidence="15">
        <text>a 1,2-diacyl-sn-glycerol + ATP = a 1,2-diacyl-sn-glycero-3-phosphate + ADP + H(+)</text>
        <dbReference type="Rhea" id="RHEA:10272"/>
        <dbReference type="ChEBI" id="CHEBI:15378"/>
        <dbReference type="ChEBI" id="CHEBI:17815"/>
        <dbReference type="ChEBI" id="CHEBI:30616"/>
        <dbReference type="ChEBI" id="CHEBI:58608"/>
        <dbReference type="ChEBI" id="CHEBI:456216"/>
        <dbReference type="EC" id="2.7.1.107"/>
    </reaction>
    <physiologicalReaction direction="left-to-right" evidence="15">
        <dbReference type="Rhea" id="RHEA:10273"/>
    </physiologicalReaction>
</comment>
<dbReference type="PROSITE" id="PS50146">
    <property type="entry name" value="DAGK"/>
    <property type="match status" value="1"/>
</dbReference>
<dbReference type="Proteomes" id="UP000494256">
    <property type="component" value="Unassembled WGS sequence"/>
</dbReference>
<evidence type="ECO:0000256" key="6">
    <source>
        <dbReference type="ARBA" id="ARBA00022679"/>
    </source>
</evidence>
<evidence type="ECO:0000256" key="26">
    <source>
        <dbReference type="ARBA" id="ARBA00044480"/>
    </source>
</evidence>
<evidence type="ECO:0000256" key="16">
    <source>
        <dbReference type="ARBA" id="ARBA00024483"/>
    </source>
</evidence>
<dbReference type="GO" id="GO:0046512">
    <property type="term" value="P:sphingosine biosynthetic process"/>
    <property type="evidence" value="ECO:0007669"/>
    <property type="project" value="TreeGrafter"/>
</dbReference>
<proteinExistence type="inferred from homology"/>
<evidence type="ECO:0000259" key="30">
    <source>
        <dbReference type="PROSITE" id="PS50146"/>
    </source>
</evidence>
<comment type="catalytic activity">
    <reaction evidence="28">
        <text>a monoacylglycerol + ATP = a monoacyl-sn-glycero-3-phosphate + ADP + H(+)</text>
        <dbReference type="Rhea" id="RHEA:19293"/>
        <dbReference type="ChEBI" id="CHEBI:15378"/>
        <dbReference type="ChEBI" id="CHEBI:17408"/>
        <dbReference type="ChEBI" id="CHEBI:30616"/>
        <dbReference type="ChEBI" id="CHEBI:77589"/>
        <dbReference type="ChEBI" id="CHEBI:456216"/>
        <dbReference type="EC" id="2.7.1.94"/>
    </reaction>
    <physiologicalReaction direction="left-to-right" evidence="28">
        <dbReference type="Rhea" id="RHEA:19294"/>
    </physiologicalReaction>
</comment>
<sequence length="422" mass="46878">MEKVVKFGKTIRNNWKKSVVGVIALYYGAATVKEKYEINLLMRAACREAAKYGDSMIPIDRNPTLVTVILNPVANKRKAKQDFENYCEPLLHLAGLQVDVIQTATEGNAKEIVETLKGTEAIIVAGGDGTLSETVTGLLRRNDEANRFPLGVLPLGRTNSIGNILFPNSGDGGNVEKVKQLIEASMAIINGNTVWKDAIKIEPIAEDTEVPPKPIYAMSSVEWGAFKDVFAKKDKYWIYGSLRDYASFVFNGYKESLCWNCSGTIKYTPPCAGCRNCLRKRPEVKRKWFFLMPSVSSQTKTSDPTDLVNVNCSKTEELCFKTCDFRILSPNINNTDQVPALSIAIGKNGYSYKDFVTEGWNRVKNAEVSQPILARTIELLPNGIEQDATIEIDKEEFEVKPVKITLLPKVVKLFCKPAVNTG</sequence>
<comment type="pathway">
    <text evidence="4">Lipid metabolism; glycerolipid metabolism.</text>
</comment>
<evidence type="ECO:0000256" key="12">
    <source>
        <dbReference type="ARBA" id="ARBA00023128"/>
    </source>
</evidence>
<comment type="catalytic activity">
    <reaction evidence="26">
        <text>a 2-acylglycerol + ATP = a 2-acyl-sn-glycerol 3-phosphate + ADP + H(+)</text>
        <dbReference type="Rhea" id="RHEA:39847"/>
        <dbReference type="ChEBI" id="CHEBI:15378"/>
        <dbReference type="ChEBI" id="CHEBI:17389"/>
        <dbReference type="ChEBI" id="CHEBI:30616"/>
        <dbReference type="ChEBI" id="CHEBI:64982"/>
        <dbReference type="ChEBI" id="CHEBI:456216"/>
    </reaction>
    <physiologicalReaction direction="left-to-right" evidence="26">
        <dbReference type="Rhea" id="RHEA:39848"/>
    </physiologicalReaction>
</comment>
<comment type="catalytic activity">
    <reaction evidence="14">
        <text>1,2-di-(9Z-octadecenoyl)-sn-glycerol + ATP = 1,2-di-(9Z-octadecenoyl)-sn-glycero-3-phosphate + ADP + H(+)</text>
        <dbReference type="Rhea" id="RHEA:40327"/>
        <dbReference type="ChEBI" id="CHEBI:15378"/>
        <dbReference type="ChEBI" id="CHEBI:30616"/>
        <dbReference type="ChEBI" id="CHEBI:52333"/>
        <dbReference type="ChEBI" id="CHEBI:74546"/>
        <dbReference type="ChEBI" id="CHEBI:456216"/>
    </reaction>
    <physiologicalReaction direction="left-to-right" evidence="14">
        <dbReference type="Rhea" id="RHEA:40328"/>
    </physiologicalReaction>
</comment>
<evidence type="ECO:0000256" key="24">
    <source>
        <dbReference type="ARBA" id="ARBA00026142"/>
    </source>
</evidence>
<evidence type="ECO:0000256" key="1">
    <source>
        <dbReference type="ARBA" id="ARBA00001946"/>
    </source>
</evidence>
<evidence type="ECO:0000256" key="11">
    <source>
        <dbReference type="ARBA" id="ARBA00023098"/>
    </source>
</evidence>
<keyword evidence="11" id="KW-0443">Lipid metabolism</keyword>
<dbReference type="GO" id="GO:0005758">
    <property type="term" value="C:mitochondrial intermembrane space"/>
    <property type="evidence" value="ECO:0007669"/>
    <property type="project" value="UniProtKB-SubCell"/>
</dbReference>
<dbReference type="EC" id="2.7.1.107" evidence="5"/>
<dbReference type="SUPFAM" id="SSF111331">
    <property type="entry name" value="NAD kinase/diacylglycerol kinase-like"/>
    <property type="match status" value="1"/>
</dbReference>
<comment type="catalytic activity">
    <reaction evidence="29">
        <text>N-(hexanoyl)sphing-4-enine + ATP = N-hexanoylsphing-4-enine 1-phosphate + ADP + H(+)</text>
        <dbReference type="Rhea" id="RHEA:43312"/>
        <dbReference type="ChEBI" id="CHEBI:15378"/>
        <dbReference type="ChEBI" id="CHEBI:30616"/>
        <dbReference type="ChEBI" id="CHEBI:63867"/>
        <dbReference type="ChEBI" id="CHEBI:82959"/>
        <dbReference type="ChEBI" id="CHEBI:456216"/>
    </reaction>
    <physiologicalReaction direction="left-to-right" evidence="29">
        <dbReference type="Rhea" id="RHEA:43313"/>
    </physiologicalReaction>
</comment>
<comment type="catalytic activity">
    <reaction evidence="18">
        <text>a 1-acyl-sn-glycerol + ATP = a 1-acyl-sn-glycero-3-phosphate + ADP + H(+)</text>
        <dbReference type="Rhea" id="RHEA:33747"/>
        <dbReference type="ChEBI" id="CHEBI:15378"/>
        <dbReference type="ChEBI" id="CHEBI:30616"/>
        <dbReference type="ChEBI" id="CHEBI:57970"/>
        <dbReference type="ChEBI" id="CHEBI:64683"/>
        <dbReference type="ChEBI" id="CHEBI:456216"/>
    </reaction>
    <physiologicalReaction direction="left-to-right" evidence="18">
        <dbReference type="Rhea" id="RHEA:33748"/>
    </physiologicalReaction>
</comment>
<keyword evidence="7" id="KW-0547">Nucleotide-binding</keyword>
<evidence type="ECO:0000256" key="3">
    <source>
        <dbReference type="ARBA" id="ARBA00004637"/>
    </source>
</evidence>
<evidence type="ECO:0000256" key="23">
    <source>
        <dbReference type="ARBA" id="ARBA00026098"/>
    </source>
</evidence>
<gene>
    <name evidence="31" type="ORF">APLA_LOCUS6914</name>
</gene>
<dbReference type="Gene3D" id="3.40.50.10330">
    <property type="entry name" value="Probable inorganic polyphosphate/atp-NAD kinase, domain 1"/>
    <property type="match status" value="1"/>
</dbReference>
<evidence type="ECO:0000256" key="25">
    <source>
        <dbReference type="ARBA" id="ARBA00030553"/>
    </source>
</evidence>
<evidence type="ECO:0000313" key="32">
    <source>
        <dbReference type="Proteomes" id="UP000494256"/>
    </source>
</evidence>
<evidence type="ECO:0000256" key="14">
    <source>
        <dbReference type="ARBA" id="ARBA00023371"/>
    </source>
</evidence>
<evidence type="ECO:0000256" key="13">
    <source>
        <dbReference type="ARBA" id="ARBA00023136"/>
    </source>
</evidence>
<dbReference type="Pfam" id="PF19712">
    <property type="entry name" value="AGK_C"/>
    <property type="match status" value="1"/>
</dbReference>
<comment type="catalytic activity">
    <reaction evidence="20">
        <text>1-hexadecanoyl-sn-glycerol + ATP = 1-hexadecanoyl-sn-glycero-3-phosphate + ADP + H(+)</text>
        <dbReference type="Rhea" id="RHEA:43308"/>
        <dbReference type="ChEBI" id="CHEBI:15378"/>
        <dbReference type="ChEBI" id="CHEBI:30616"/>
        <dbReference type="ChEBI" id="CHEBI:57518"/>
        <dbReference type="ChEBI" id="CHEBI:75542"/>
        <dbReference type="ChEBI" id="CHEBI:456216"/>
    </reaction>
    <physiologicalReaction direction="left-to-right" evidence="20">
        <dbReference type="Rhea" id="RHEA:43309"/>
    </physiologicalReaction>
</comment>
<evidence type="ECO:0000256" key="8">
    <source>
        <dbReference type="ARBA" id="ARBA00022777"/>
    </source>
</evidence>
<reference evidence="31 32" key="1">
    <citation type="submission" date="2020-04" db="EMBL/GenBank/DDBJ databases">
        <authorList>
            <person name="Wallbank WR R."/>
            <person name="Pardo Diaz C."/>
            <person name="Kozak K."/>
            <person name="Martin S."/>
            <person name="Jiggins C."/>
            <person name="Moest M."/>
            <person name="Warren A I."/>
            <person name="Byers J.R.P. K."/>
            <person name="Montejo-Kovacevich G."/>
            <person name="Yen C E."/>
        </authorList>
    </citation>
    <scope>NUCLEOTIDE SEQUENCE [LARGE SCALE GENOMIC DNA]</scope>
</reference>
<accession>A0A8S0ZP97</accession>
<keyword evidence="13" id="KW-0472">Membrane</keyword>
<dbReference type="GO" id="GO:0005743">
    <property type="term" value="C:mitochondrial inner membrane"/>
    <property type="evidence" value="ECO:0007669"/>
    <property type="project" value="UniProtKB-SubCell"/>
</dbReference>
<dbReference type="EC" id="2.7.1.94" evidence="23"/>
<comment type="catalytic activity">
    <reaction evidence="17">
        <text>1-(9Z-octadecenoyl)-sn-glycerol + ATP = 1-(9Z-octadecenoyl)-sn-glycero-3-phosphate + ADP + H(+)</text>
        <dbReference type="Rhea" id="RHEA:41079"/>
        <dbReference type="ChEBI" id="CHEBI:15378"/>
        <dbReference type="ChEBI" id="CHEBI:30616"/>
        <dbReference type="ChEBI" id="CHEBI:74544"/>
        <dbReference type="ChEBI" id="CHEBI:75757"/>
        <dbReference type="ChEBI" id="CHEBI:456216"/>
    </reaction>
    <physiologicalReaction direction="left-to-right" evidence="17">
        <dbReference type="Rhea" id="RHEA:41080"/>
    </physiologicalReaction>
</comment>
<dbReference type="InterPro" id="IPR001206">
    <property type="entry name" value="Diacylglycerol_kinase_cat_dom"/>
</dbReference>
<evidence type="ECO:0000256" key="19">
    <source>
        <dbReference type="ARBA" id="ARBA00024556"/>
    </source>
</evidence>
<comment type="similarity">
    <text evidence="21">Belongs to the AGK family.</text>
</comment>